<keyword evidence="3" id="KW-1185">Reference proteome</keyword>
<dbReference type="WBParaSite" id="BPAG_0001438201-mRNA-1">
    <property type="protein sequence ID" value="BPAG_0001438201-mRNA-1"/>
    <property type="gene ID" value="BPAG_0001438201"/>
</dbReference>
<organism evidence="4">
    <name type="scientific">Brugia pahangi</name>
    <name type="common">Filarial nematode worm</name>
    <dbReference type="NCBI Taxonomy" id="6280"/>
    <lineage>
        <taxon>Eukaryota</taxon>
        <taxon>Metazoa</taxon>
        <taxon>Ecdysozoa</taxon>
        <taxon>Nematoda</taxon>
        <taxon>Chromadorea</taxon>
        <taxon>Rhabditida</taxon>
        <taxon>Spirurina</taxon>
        <taxon>Spiruromorpha</taxon>
        <taxon>Filarioidea</taxon>
        <taxon>Onchocercidae</taxon>
        <taxon>Brugia</taxon>
    </lineage>
</organism>
<evidence type="ECO:0000256" key="1">
    <source>
        <dbReference type="SAM" id="Coils"/>
    </source>
</evidence>
<evidence type="ECO:0000313" key="2">
    <source>
        <dbReference type="EMBL" id="VDN95495.1"/>
    </source>
</evidence>
<gene>
    <name evidence="2" type="ORF">BPAG_LOCUS14310</name>
</gene>
<keyword evidence="1" id="KW-0175">Coiled coil</keyword>
<dbReference type="EMBL" id="UZAD01013601">
    <property type="protein sequence ID" value="VDN95495.1"/>
    <property type="molecule type" value="Genomic_DNA"/>
</dbReference>
<reference evidence="4" key="1">
    <citation type="submission" date="2017-02" db="UniProtKB">
        <authorList>
            <consortium name="WormBaseParasite"/>
        </authorList>
    </citation>
    <scope>IDENTIFICATION</scope>
</reference>
<proteinExistence type="predicted"/>
<evidence type="ECO:0000313" key="4">
    <source>
        <dbReference type="WBParaSite" id="BPAG_0001438201-mRNA-1"/>
    </source>
</evidence>
<accession>A0A0N4TZB2</accession>
<dbReference type="AlphaFoldDB" id="A0A0N4TZB2"/>
<sequence>MNNVIGEKVKEMTVQNVSQLEQEKQKTAMKEIKMDKFEGKKKIKEDNIVKAKMSNNKSKLVENRETEDQIKQKAVAAENYESLSTLTATTESTIVTKKMEPELEKTIEKPAIATELVTLKMKDTPKNDMEKVIDKKKNEIKSDEKEIKKEMTQK</sequence>
<name>A0A0N4TZB2_BRUPA</name>
<protein>
    <submittedName>
        <fullName evidence="2 4">Uncharacterized protein</fullName>
    </submittedName>
</protein>
<feature type="coiled-coil region" evidence="1">
    <location>
        <begin position="126"/>
        <end position="153"/>
    </location>
</feature>
<evidence type="ECO:0000313" key="3">
    <source>
        <dbReference type="Proteomes" id="UP000278627"/>
    </source>
</evidence>
<dbReference type="Proteomes" id="UP000278627">
    <property type="component" value="Unassembled WGS sequence"/>
</dbReference>
<reference evidence="2 3" key="2">
    <citation type="submission" date="2018-11" db="EMBL/GenBank/DDBJ databases">
        <authorList>
            <consortium name="Pathogen Informatics"/>
        </authorList>
    </citation>
    <scope>NUCLEOTIDE SEQUENCE [LARGE SCALE GENOMIC DNA]</scope>
</reference>